<proteinExistence type="predicted"/>
<keyword evidence="1" id="KW-0456">Lyase</keyword>
<dbReference type="GO" id="GO:0016831">
    <property type="term" value="F:carboxy-lyase activity"/>
    <property type="evidence" value="ECO:0007669"/>
    <property type="project" value="InterPro"/>
</dbReference>
<dbReference type="Proteomes" id="UP000774750">
    <property type="component" value="Unassembled WGS sequence"/>
</dbReference>
<reference evidence="3" key="1">
    <citation type="submission" date="2020-08" db="EMBL/GenBank/DDBJ databases">
        <authorList>
            <person name="Cejkova D."/>
            <person name="Kubasova T."/>
            <person name="Jahodarova E."/>
            <person name="Rychlik I."/>
        </authorList>
    </citation>
    <scope>NUCLEOTIDE SEQUENCE</scope>
    <source>
        <strain evidence="3">An559</strain>
    </source>
</reference>
<dbReference type="Pfam" id="PF04909">
    <property type="entry name" value="Amidohydro_2"/>
    <property type="match status" value="1"/>
</dbReference>
<reference evidence="3" key="2">
    <citation type="journal article" date="2021" name="Sci. Rep.">
        <title>The distribution of antibiotic resistance genes in chicken gut microbiota commensals.</title>
        <authorList>
            <person name="Juricova H."/>
            <person name="Matiasovicova J."/>
            <person name="Kubasova T."/>
            <person name="Cejkova D."/>
            <person name="Rychlik I."/>
        </authorList>
    </citation>
    <scope>NUCLEOTIDE SEQUENCE</scope>
    <source>
        <strain evidence="3">An559</strain>
    </source>
</reference>
<keyword evidence="4" id="KW-1185">Reference proteome</keyword>
<dbReference type="GO" id="GO:0005737">
    <property type="term" value="C:cytoplasm"/>
    <property type="evidence" value="ECO:0007669"/>
    <property type="project" value="TreeGrafter"/>
</dbReference>
<dbReference type="GO" id="GO:0019748">
    <property type="term" value="P:secondary metabolic process"/>
    <property type="evidence" value="ECO:0007669"/>
    <property type="project" value="TreeGrafter"/>
</dbReference>
<dbReference type="InterPro" id="IPR006680">
    <property type="entry name" value="Amidohydro-rel"/>
</dbReference>
<dbReference type="PANTHER" id="PTHR21240:SF28">
    <property type="entry name" value="ISO-OROTATE DECARBOXYLASE (EUROFUNG)"/>
    <property type="match status" value="1"/>
</dbReference>
<feature type="domain" description="Amidohydrolase-related" evidence="2">
    <location>
        <begin position="6"/>
        <end position="256"/>
    </location>
</feature>
<sequence length="265" mass="30123">MSVQIIDAHAHIFPSKVAERAVDSIGSFYDIKMDAGGTAEALLKSGEKAGISRYLVCSVATRADQVESINRFLAEETQMHPAFVPFAAIHPGIDNIEETVEKAIEAGFYGLKLHPDFQQFAIDDTCAEPIYRAAEGKLPILFHTGDRRYDYSDPKKLARMMDKYPELVCIGAHFGGWSCWNEVEQVYHGYPNVYFDTSSSLPFLKPEQAAELIERMGAERFFFGTDFPMWTHEDELARFQKLNLSEDVKEQILWKNFSRVVLHEK</sequence>
<evidence type="ECO:0000313" key="4">
    <source>
        <dbReference type="Proteomes" id="UP000774750"/>
    </source>
</evidence>
<organism evidence="3 4">
    <name type="scientific">Merdimmobilis hominis</name>
    <dbReference type="NCBI Taxonomy" id="2897707"/>
    <lineage>
        <taxon>Bacteria</taxon>
        <taxon>Bacillati</taxon>
        <taxon>Bacillota</taxon>
        <taxon>Clostridia</taxon>
        <taxon>Eubacteriales</taxon>
        <taxon>Oscillospiraceae</taxon>
        <taxon>Merdimmobilis</taxon>
    </lineage>
</organism>
<dbReference type="Gene3D" id="3.20.20.140">
    <property type="entry name" value="Metal-dependent hydrolases"/>
    <property type="match status" value="1"/>
</dbReference>
<dbReference type="CDD" id="cd01292">
    <property type="entry name" value="metallo-dependent_hydrolases"/>
    <property type="match status" value="1"/>
</dbReference>
<evidence type="ECO:0000313" key="3">
    <source>
        <dbReference type="EMBL" id="MBM6920059.1"/>
    </source>
</evidence>
<dbReference type="InterPro" id="IPR032466">
    <property type="entry name" value="Metal_Hydrolase"/>
</dbReference>
<dbReference type="GO" id="GO:0016787">
    <property type="term" value="F:hydrolase activity"/>
    <property type="evidence" value="ECO:0007669"/>
    <property type="project" value="InterPro"/>
</dbReference>
<gene>
    <name evidence="3" type="ORF">H6A12_02635</name>
</gene>
<evidence type="ECO:0000256" key="1">
    <source>
        <dbReference type="ARBA" id="ARBA00023239"/>
    </source>
</evidence>
<protein>
    <submittedName>
        <fullName evidence="3">Amidohydrolase</fullName>
    </submittedName>
</protein>
<dbReference type="SUPFAM" id="SSF51556">
    <property type="entry name" value="Metallo-dependent hydrolases"/>
    <property type="match status" value="1"/>
</dbReference>
<dbReference type="PANTHER" id="PTHR21240">
    <property type="entry name" value="2-AMINO-3-CARBOXYLMUCONATE-6-SEMIALDEHYDE DECARBOXYLASE"/>
    <property type="match status" value="1"/>
</dbReference>
<dbReference type="EMBL" id="JACJKY010000003">
    <property type="protein sequence ID" value="MBM6920059.1"/>
    <property type="molecule type" value="Genomic_DNA"/>
</dbReference>
<comment type="caution">
    <text evidence="3">The sequence shown here is derived from an EMBL/GenBank/DDBJ whole genome shotgun (WGS) entry which is preliminary data.</text>
</comment>
<dbReference type="AlphaFoldDB" id="A0A938X7H5"/>
<accession>A0A938X7H5</accession>
<dbReference type="InterPro" id="IPR032465">
    <property type="entry name" value="ACMSD"/>
</dbReference>
<name>A0A938X7H5_9FIRM</name>
<evidence type="ECO:0000259" key="2">
    <source>
        <dbReference type="Pfam" id="PF04909"/>
    </source>
</evidence>